<name>A0A9Q3HV17_9BASI</name>
<evidence type="ECO:0000313" key="2">
    <source>
        <dbReference type="EMBL" id="MBW0516114.1"/>
    </source>
</evidence>
<evidence type="ECO:0000313" key="3">
    <source>
        <dbReference type="Proteomes" id="UP000765509"/>
    </source>
</evidence>
<organism evidence="2 3">
    <name type="scientific">Austropuccinia psidii MF-1</name>
    <dbReference type="NCBI Taxonomy" id="1389203"/>
    <lineage>
        <taxon>Eukaryota</taxon>
        <taxon>Fungi</taxon>
        <taxon>Dikarya</taxon>
        <taxon>Basidiomycota</taxon>
        <taxon>Pucciniomycotina</taxon>
        <taxon>Pucciniomycetes</taxon>
        <taxon>Pucciniales</taxon>
        <taxon>Sphaerophragmiaceae</taxon>
        <taxon>Austropuccinia</taxon>
    </lineage>
</organism>
<reference evidence="2" key="1">
    <citation type="submission" date="2021-03" db="EMBL/GenBank/DDBJ databases">
        <title>Draft genome sequence of rust myrtle Austropuccinia psidii MF-1, a brazilian biotype.</title>
        <authorList>
            <person name="Quecine M.C."/>
            <person name="Pachon D.M.R."/>
            <person name="Bonatelli M.L."/>
            <person name="Correr F.H."/>
            <person name="Franceschini L.M."/>
            <person name="Leite T.F."/>
            <person name="Margarido G.R.A."/>
            <person name="Almeida C.A."/>
            <person name="Ferrarezi J.A."/>
            <person name="Labate C.A."/>
        </authorList>
    </citation>
    <scope>NUCLEOTIDE SEQUENCE</scope>
    <source>
        <strain evidence="2">MF-1</strain>
    </source>
</reference>
<evidence type="ECO:0000256" key="1">
    <source>
        <dbReference type="SAM" id="MobiDB-lite"/>
    </source>
</evidence>
<dbReference type="AlphaFoldDB" id="A0A9Q3HV17"/>
<dbReference type="EMBL" id="AVOT02025056">
    <property type="protein sequence ID" value="MBW0516114.1"/>
    <property type="molecule type" value="Genomic_DNA"/>
</dbReference>
<proteinExistence type="predicted"/>
<feature type="region of interest" description="Disordered" evidence="1">
    <location>
        <begin position="45"/>
        <end position="64"/>
    </location>
</feature>
<dbReference type="Proteomes" id="UP000765509">
    <property type="component" value="Unassembled WGS sequence"/>
</dbReference>
<sequence length="108" mass="12091">MLELSMIISKRYKSPSEGSNRHIHEPVKSVLHDVQGQGLVDVATNPPRSDELLPSPKKVPQRGGNSEILQWMKSTIIQTSKQQYKGVPCQEESPAASTMRHEFSQPLQ</sequence>
<keyword evidence="3" id="KW-1185">Reference proteome</keyword>
<feature type="region of interest" description="Disordered" evidence="1">
    <location>
        <begin position="82"/>
        <end position="108"/>
    </location>
</feature>
<comment type="caution">
    <text evidence="2">The sequence shown here is derived from an EMBL/GenBank/DDBJ whole genome shotgun (WGS) entry which is preliminary data.</text>
</comment>
<accession>A0A9Q3HV17</accession>
<feature type="compositionally biased region" description="Basic and acidic residues" evidence="1">
    <location>
        <begin position="99"/>
        <end position="108"/>
    </location>
</feature>
<protein>
    <submittedName>
        <fullName evidence="2">Uncharacterized protein</fullName>
    </submittedName>
</protein>
<gene>
    <name evidence="2" type="ORF">O181_055829</name>
</gene>